<dbReference type="InterPro" id="IPR015797">
    <property type="entry name" value="NUDIX_hydrolase-like_dom_sf"/>
</dbReference>
<dbReference type="Pfam" id="PF13508">
    <property type="entry name" value="Acetyltransf_7"/>
    <property type="match status" value="1"/>
</dbReference>
<name>A0A9X8N168_9ACTN</name>
<dbReference type="AlphaFoldDB" id="A0A9X8N168"/>
<sequence>MPQLPRLFTVGEMSSHTVIRRYREADQDAVCDLWSRASRQAHPFIEGEGEGERARVLREVYLVQAENWVAERDGAVIGLLGLLCGGEDGGVEIGGLFVAPEAQGDGVGRELVEHAASRYGALTLEVFEENARGRRFYAGLGFTERGRRIDDWTGHPLITVAREAPLRSVSWLHVRDGRLLSVRTRGNDTFYLPGGKYEPGETARQALARELSEELGLRIPAEELSEAFVVHDVAHGKNGRRLHMTCFVGGPQDIEPAPGREIAEYAWFDREESFVRCAPAHRQVVDRLVAQGRMTA</sequence>
<evidence type="ECO:0000256" key="2">
    <source>
        <dbReference type="ARBA" id="ARBA00022679"/>
    </source>
</evidence>
<evidence type="ECO:0000259" key="6">
    <source>
        <dbReference type="PROSITE" id="PS51186"/>
    </source>
</evidence>
<dbReference type="InterPro" id="IPR000086">
    <property type="entry name" value="NUDIX_hydrolase_dom"/>
</dbReference>
<evidence type="ECO:0000313" key="9">
    <source>
        <dbReference type="Proteomes" id="UP000184388"/>
    </source>
</evidence>
<dbReference type="PROSITE" id="PS51462">
    <property type="entry name" value="NUDIX"/>
    <property type="match status" value="1"/>
</dbReference>
<dbReference type="InterPro" id="IPR000182">
    <property type="entry name" value="GNAT_dom"/>
</dbReference>
<protein>
    <submittedName>
        <fullName evidence="8">Acetyltransferase</fullName>
    </submittedName>
</protein>
<dbReference type="CDD" id="cd04301">
    <property type="entry name" value="NAT_SF"/>
    <property type="match status" value="1"/>
</dbReference>
<evidence type="ECO:0000259" key="7">
    <source>
        <dbReference type="PROSITE" id="PS51462"/>
    </source>
</evidence>
<comment type="similarity">
    <text evidence="1 5">Belongs to the Nudix hydrolase family.</text>
</comment>
<dbReference type="Pfam" id="PF00293">
    <property type="entry name" value="NUDIX"/>
    <property type="match status" value="1"/>
</dbReference>
<dbReference type="InterPro" id="IPR020476">
    <property type="entry name" value="Nudix_hydrolase"/>
</dbReference>
<dbReference type="PANTHER" id="PTHR43800">
    <property type="entry name" value="PEPTIDYL-LYSINE N-ACETYLTRANSFERASE YJAB"/>
    <property type="match status" value="1"/>
</dbReference>
<organism evidence="8 9">
    <name type="scientific">Streptomyces yunnanensis</name>
    <dbReference type="NCBI Taxonomy" id="156453"/>
    <lineage>
        <taxon>Bacteria</taxon>
        <taxon>Bacillati</taxon>
        <taxon>Actinomycetota</taxon>
        <taxon>Actinomycetes</taxon>
        <taxon>Kitasatosporales</taxon>
        <taxon>Streptomycetaceae</taxon>
        <taxon>Streptomyces</taxon>
    </lineage>
</organism>
<dbReference type="InterPro" id="IPR016181">
    <property type="entry name" value="Acyl_CoA_acyltransferase"/>
</dbReference>
<evidence type="ECO:0000256" key="1">
    <source>
        <dbReference type="ARBA" id="ARBA00005582"/>
    </source>
</evidence>
<evidence type="ECO:0000313" key="8">
    <source>
        <dbReference type="EMBL" id="SHM61459.1"/>
    </source>
</evidence>
<dbReference type="Gene3D" id="3.40.630.30">
    <property type="match status" value="1"/>
</dbReference>
<dbReference type="PANTHER" id="PTHR43800:SF1">
    <property type="entry name" value="PEPTIDYL-LYSINE N-ACETYLTRANSFERASE YJAB"/>
    <property type="match status" value="1"/>
</dbReference>
<evidence type="ECO:0000256" key="5">
    <source>
        <dbReference type="RuleBase" id="RU003476"/>
    </source>
</evidence>
<dbReference type="PRINTS" id="PR00502">
    <property type="entry name" value="NUDIXFAMILY"/>
</dbReference>
<keyword evidence="2" id="KW-0808">Transferase</keyword>
<dbReference type="InterPro" id="IPR020084">
    <property type="entry name" value="NUDIX_hydrolase_CS"/>
</dbReference>
<dbReference type="PROSITE" id="PS51186">
    <property type="entry name" value="GNAT"/>
    <property type="match status" value="1"/>
</dbReference>
<dbReference type="CDD" id="cd04690">
    <property type="entry name" value="NUDIX_Hydrolase"/>
    <property type="match status" value="1"/>
</dbReference>
<keyword evidence="3 5" id="KW-0378">Hydrolase</keyword>
<feature type="domain" description="Nudix hydrolase" evidence="7">
    <location>
        <begin position="164"/>
        <end position="290"/>
    </location>
</feature>
<dbReference type="GO" id="GO:0016747">
    <property type="term" value="F:acyltransferase activity, transferring groups other than amino-acyl groups"/>
    <property type="evidence" value="ECO:0007669"/>
    <property type="project" value="InterPro"/>
</dbReference>
<dbReference type="PROSITE" id="PS00893">
    <property type="entry name" value="NUDIX_BOX"/>
    <property type="match status" value="1"/>
</dbReference>
<dbReference type="SUPFAM" id="SSF55811">
    <property type="entry name" value="Nudix"/>
    <property type="match status" value="1"/>
</dbReference>
<dbReference type="SUPFAM" id="SSF55729">
    <property type="entry name" value="Acyl-CoA N-acyltransferases (Nat)"/>
    <property type="match status" value="1"/>
</dbReference>
<dbReference type="Gene3D" id="3.90.79.10">
    <property type="entry name" value="Nucleoside Triphosphate Pyrophosphohydrolase"/>
    <property type="match status" value="1"/>
</dbReference>
<dbReference type="Proteomes" id="UP000184388">
    <property type="component" value="Unassembled WGS sequence"/>
</dbReference>
<comment type="caution">
    <text evidence="8">The sequence shown here is derived from an EMBL/GenBank/DDBJ whole genome shotgun (WGS) entry which is preliminary data.</text>
</comment>
<reference evidence="9" key="1">
    <citation type="submission" date="2016-11" db="EMBL/GenBank/DDBJ databases">
        <authorList>
            <person name="Jaros S."/>
            <person name="Januszkiewicz K."/>
            <person name="Wedrychowicz H."/>
        </authorList>
    </citation>
    <scope>NUCLEOTIDE SEQUENCE [LARGE SCALE GENOMIC DNA]</scope>
    <source>
        <strain evidence="9">CGMCC 4.3555</strain>
    </source>
</reference>
<gene>
    <name evidence="8" type="ORF">SAMN05216268_112177</name>
</gene>
<dbReference type="EMBL" id="FRBK01000012">
    <property type="protein sequence ID" value="SHM61459.1"/>
    <property type="molecule type" value="Genomic_DNA"/>
</dbReference>
<accession>A0A9X8N168</accession>
<proteinExistence type="inferred from homology"/>
<feature type="domain" description="N-acetyltransferase" evidence="6">
    <location>
        <begin position="17"/>
        <end position="167"/>
    </location>
</feature>
<evidence type="ECO:0000256" key="4">
    <source>
        <dbReference type="ARBA" id="ARBA00023315"/>
    </source>
</evidence>
<evidence type="ECO:0000256" key="3">
    <source>
        <dbReference type="ARBA" id="ARBA00022801"/>
    </source>
</evidence>
<dbReference type="GO" id="GO:0016787">
    <property type="term" value="F:hydrolase activity"/>
    <property type="evidence" value="ECO:0007669"/>
    <property type="project" value="UniProtKB-KW"/>
</dbReference>
<keyword evidence="4" id="KW-0012">Acyltransferase</keyword>